<evidence type="ECO:0000256" key="2">
    <source>
        <dbReference type="ARBA" id="ARBA00022475"/>
    </source>
</evidence>
<dbReference type="InterPro" id="IPR022781">
    <property type="entry name" value="Flagellar_biosynth_FliO"/>
</dbReference>
<organism evidence="7 8">
    <name type="scientific">Thermatribacter velox</name>
    <dbReference type="NCBI Taxonomy" id="3039681"/>
    <lineage>
        <taxon>Bacteria</taxon>
        <taxon>Pseudomonadati</taxon>
        <taxon>Atribacterota</taxon>
        <taxon>Atribacteria</taxon>
        <taxon>Atribacterales</taxon>
        <taxon>Thermatribacteraceae</taxon>
        <taxon>Thermatribacter</taxon>
    </lineage>
</organism>
<protein>
    <submittedName>
        <fullName evidence="7">Flagellar biosynthetic protein FliO</fullName>
    </submittedName>
</protein>
<keyword evidence="3 6" id="KW-0812">Transmembrane</keyword>
<keyword evidence="8" id="KW-1185">Reference proteome</keyword>
<dbReference type="RefSeq" id="WP_369018079.1">
    <property type="nucleotide sequence ID" value="NZ_CP121689.1"/>
</dbReference>
<feature type="transmembrane region" description="Helical" evidence="6">
    <location>
        <begin position="27"/>
        <end position="48"/>
    </location>
</feature>
<evidence type="ECO:0000313" key="8">
    <source>
        <dbReference type="Proteomes" id="UP001461341"/>
    </source>
</evidence>
<evidence type="ECO:0000256" key="6">
    <source>
        <dbReference type="SAM" id="Phobius"/>
    </source>
</evidence>
<name>A0ABZ2YCC5_9BACT</name>
<evidence type="ECO:0000256" key="1">
    <source>
        <dbReference type="ARBA" id="ARBA00004236"/>
    </source>
</evidence>
<keyword evidence="2" id="KW-1003">Cell membrane</keyword>
<accession>A0ABZ2YCC5</accession>
<keyword evidence="5 6" id="KW-0472">Membrane</keyword>
<keyword evidence="7" id="KW-0969">Cilium</keyword>
<gene>
    <name evidence="7" type="ORF">QBE54_10135</name>
</gene>
<keyword evidence="7" id="KW-0966">Cell projection</keyword>
<evidence type="ECO:0000313" key="7">
    <source>
        <dbReference type="EMBL" id="WZL75926.1"/>
    </source>
</evidence>
<comment type="subcellular location">
    <subcellularLocation>
        <location evidence="1">Cell membrane</location>
    </subcellularLocation>
</comment>
<proteinExistence type="predicted"/>
<dbReference type="Pfam" id="PF04347">
    <property type="entry name" value="FliO"/>
    <property type="match status" value="1"/>
</dbReference>
<keyword evidence="7" id="KW-0282">Flagellum</keyword>
<evidence type="ECO:0000256" key="3">
    <source>
        <dbReference type="ARBA" id="ARBA00022692"/>
    </source>
</evidence>
<keyword evidence="4 6" id="KW-1133">Transmembrane helix</keyword>
<sequence>MERAAFAQDELELPEVAPPSFSGGVDVLRVALAFLFVILCLWGLYYFLRRFAREKPRLASSRYMVLLDFFPVSQKLSMYLFRVGERVIMLAQSGNTVREVAEFQMEELEEQKPTSSGFTSYLDLILGRRKND</sequence>
<dbReference type="EMBL" id="CP121689">
    <property type="protein sequence ID" value="WZL75926.1"/>
    <property type="molecule type" value="Genomic_DNA"/>
</dbReference>
<evidence type="ECO:0000256" key="5">
    <source>
        <dbReference type="ARBA" id="ARBA00023136"/>
    </source>
</evidence>
<evidence type="ECO:0000256" key="4">
    <source>
        <dbReference type="ARBA" id="ARBA00022989"/>
    </source>
</evidence>
<reference evidence="7 8" key="1">
    <citation type="submission" date="2023-03" db="EMBL/GenBank/DDBJ databases">
        <title>Novel Species.</title>
        <authorList>
            <person name="Ma S."/>
        </authorList>
    </citation>
    <scope>NUCLEOTIDE SEQUENCE [LARGE SCALE GENOMIC DNA]</scope>
    <source>
        <strain evidence="7 8">B11</strain>
    </source>
</reference>
<dbReference type="Proteomes" id="UP001461341">
    <property type="component" value="Chromosome"/>
</dbReference>